<dbReference type="OrthoDB" id="9801987at2"/>
<dbReference type="Proteomes" id="UP000199514">
    <property type="component" value="Unassembled WGS sequence"/>
</dbReference>
<dbReference type="InterPro" id="IPR027417">
    <property type="entry name" value="P-loop_NTPase"/>
</dbReference>
<organism evidence="3 4">
    <name type="scientific">Flexibacter flexilis DSM 6793</name>
    <dbReference type="NCBI Taxonomy" id="927664"/>
    <lineage>
        <taxon>Bacteria</taxon>
        <taxon>Pseudomonadati</taxon>
        <taxon>Bacteroidota</taxon>
        <taxon>Cytophagia</taxon>
        <taxon>Cytophagales</taxon>
        <taxon>Flexibacteraceae</taxon>
        <taxon>Flexibacter</taxon>
    </lineage>
</organism>
<name>A0A1I1N979_9BACT</name>
<dbReference type="RefSeq" id="WP_091516270.1">
    <property type="nucleotide sequence ID" value="NZ_FOLE01000013.1"/>
</dbReference>
<dbReference type="InterPro" id="IPR050093">
    <property type="entry name" value="ABC_SmlMolc_Importer"/>
</dbReference>
<dbReference type="Gene3D" id="3.40.50.300">
    <property type="entry name" value="P-loop containing nucleotide triphosphate hydrolases"/>
    <property type="match status" value="1"/>
</dbReference>
<dbReference type="GO" id="GO:0005524">
    <property type="term" value="F:ATP binding"/>
    <property type="evidence" value="ECO:0007669"/>
    <property type="project" value="UniProtKB-KW"/>
</dbReference>
<accession>A0A1I1N979</accession>
<dbReference type="EMBL" id="FOLE01000013">
    <property type="protein sequence ID" value="SFC93792.1"/>
    <property type="molecule type" value="Genomic_DNA"/>
</dbReference>
<sequence length="65" mass="7272">MANYKIVVEGVSKHFKNTKVFSDISFNIKKGEIFCILGRSGCGKTTLLRMFSGLDTNYHGDILIN</sequence>
<keyword evidence="4" id="KW-1185">Reference proteome</keyword>
<dbReference type="PANTHER" id="PTHR42781:SF4">
    <property type="entry name" value="SPERMIDINE_PUTRESCINE IMPORT ATP-BINDING PROTEIN POTA"/>
    <property type="match status" value="1"/>
</dbReference>
<keyword evidence="1" id="KW-0813">Transport</keyword>
<evidence type="ECO:0000313" key="4">
    <source>
        <dbReference type="Proteomes" id="UP000199514"/>
    </source>
</evidence>
<dbReference type="AlphaFoldDB" id="A0A1I1N979"/>
<proteinExistence type="predicted"/>
<evidence type="ECO:0000259" key="2">
    <source>
        <dbReference type="Pfam" id="PF00005"/>
    </source>
</evidence>
<dbReference type="STRING" id="927664.SAMN05421780_11336"/>
<keyword evidence="3" id="KW-0547">Nucleotide-binding</keyword>
<reference evidence="3 4" key="1">
    <citation type="submission" date="2016-10" db="EMBL/GenBank/DDBJ databases">
        <authorList>
            <person name="de Groot N.N."/>
        </authorList>
    </citation>
    <scope>NUCLEOTIDE SEQUENCE [LARGE SCALE GENOMIC DNA]</scope>
    <source>
        <strain evidence="3 4">DSM 6793</strain>
    </source>
</reference>
<keyword evidence="3" id="KW-0067">ATP-binding</keyword>
<evidence type="ECO:0000313" key="3">
    <source>
        <dbReference type="EMBL" id="SFC93792.1"/>
    </source>
</evidence>
<dbReference type="GO" id="GO:0016887">
    <property type="term" value="F:ATP hydrolysis activity"/>
    <property type="evidence" value="ECO:0007669"/>
    <property type="project" value="InterPro"/>
</dbReference>
<evidence type="ECO:0000256" key="1">
    <source>
        <dbReference type="ARBA" id="ARBA00022448"/>
    </source>
</evidence>
<dbReference type="PANTHER" id="PTHR42781">
    <property type="entry name" value="SPERMIDINE/PUTRESCINE IMPORT ATP-BINDING PROTEIN POTA"/>
    <property type="match status" value="1"/>
</dbReference>
<dbReference type="Pfam" id="PF00005">
    <property type="entry name" value="ABC_tran"/>
    <property type="match status" value="1"/>
</dbReference>
<protein>
    <submittedName>
        <fullName evidence="3">ABC-2 type transport system ATP-binding protein/iron(III) transport system ATP-binding protein/iron complex transport system ATP-binding protein</fullName>
    </submittedName>
</protein>
<gene>
    <name evidence="3" type="ORF">SAMN05421780_11336</name>
</gene>
<dbReference type="SUPFAM" id="SSF52540">
    <property type="entry name" value="P-loop containing nucleoside triphosphate hydrolases"/>
    <property type="match status" value="1"/>
</dbReference>
<feature type="domain" description="ABC transporter" evidence="2">
    <location>
        <begin position="22"/>
        <end position="65"/>
    </location>
</feature>
<dbReference type="InterPro" id="IPR003439">
    <property type="entry name" value="ABC_transporter-like_ATP-bd"/>
</dbReference>